<protein>
    <recommendedName>
        <fullName evidence="4">Curlin associated repeat-containing protein</fullName>
    </recommendedName>
</protein>
<sequence length="101" mass="10348">MATSKHLLLPSLGLLLALGQPALAADTAAQIEESLLNSNTAAGVISSLPVMSGSEYNAATEQFLIVQYGAANQASIDAPANGARAMIYQAGYGNQASIIQR</sequence>
<dbReference type="EMBL" id="FOFS01000004">
    <property type="protein sequence ID" value="SEQ14192.1"/>
    <property type="molecule type" value="Genomic_DNA"/>
</dbReference>
<evidence type="ECO:0000313" key="2">
    <source>
        <dbReference type="EMBL" id="SEQ14192.1"/>
    </source>
</evidence>
<proteinExistence type="predicted"/>
<organism evidence="2 3">
    <name type="scientific">Solimonas aquatica</name>
    <dbReference type="NCBI Taxonomy" id="489703"/>
    <lineage>
        <taxon>Bacteria</taxon>
        <taxon>Pseudomonadati</taxon>
        <taxon>Pseudomonadota</taxon>
        <taxon>Gammaproteobacteria</taxon>
        <taxon>Nevskiales</taxon>
        <taxon>Nevskiaceae</taxon>
        <taxon>Solimonas</taxon>
    </lineage>
</organism>
<evidence type="ECO:0008006" key="4">
    <source>
        <dbReference type="Google" id="ProtNLM"/>
    </source>
</evidence>
<keyword evidence="1" id="KW-0732">Signal</keyword>
<gene>
    <name evidence="2" type="ORF">SAMN04488038_10481</name>
</gene>
<name>A0A1H9DL16_9GAMM</name>
<accession>A0A1H9DL16</accession>
<keyword evidence="3" id="KW-1185">Reference proteome</keyword>
<dbReference type="AlphaFoldDB" id="A0A1H9DL16"/>
<reference evidence="2 3" key="1">
    <citation type="submission" date="2016-10" db="EMBL/GenBank/DDBJ databases">
        <authorList>
            <person name="de Groot N.N."/>
        </authorList>
    </citation>
    <scope>NUCLEOTIDE SEQUENCE [LARGE SCALE GENOMIC DNA]</scope>
    <source>
        <strain evidence="2 3">DSM 25927</strain>
    </source>
</reference>
<dbReference type="OrthoDB" id="5814005at2"/>
<feature type="chain" id="PRO_5011777934" description="Curlin associated repeat-containing protein" evidence="1">
    <location>
        <begin position="25"/>
        <end position="101"/>
    </location>
</feature>
<dbReference type="Proteomes" id="UP000199233">
    <property type="component" value="Unassembled WGS sequence"/>
</dbReference>
<evidence type="ECO:0000313" key="3">
    <source>
        <dbReference type="Proteomes" id="UP000199233"/>
    </source>
</evidence>
<dbReference type="RefSeq" id="WP_093283429.1">
    <property type="nucleotide sequence ID" value="NZ_FOFS01000004.1"/>
</dbReference>
<feature type="signal peptide" evidence="1">
    <location>
        <begin position="1"/>
        <end position="24"/>
    </location>
</feature>
<evidence type="ECO:0000256" key="1">
    <source>
        <dbReference type="SAM" id="SignalP"/>
    </source>
</evidence>